<reference evidence="1 2" key="1">
    <citation type="submission" date="2019-06" db="EMBL/GenBank/DDBJ databases">
        <title>Sequencing the genomes of 1000 actinobacteria strains.</title>
        <authorList>
            <person name="Klenk H.-P."/>
        </authorList>
    </citation>
    <scope>NUCLEOTIDE SEQUENCE [LARGE SCALE GENOMIC DNA]</scope>
    <source>
        <strain evidence="1 2">DSM 41929</strain>
    </source>
</reference>
<dbReference type="Gene3D" id="1.10.620.20">
    <property type="entry name" value="Ribonucleotide Reductase, subunit A"/>
    <property type="match status" value="1"/>
</dbReference>
<dbReference type="GO" id="GO:0016491">
    <property type="term" value="F:oxidoreductase activity"/>
    <property type="evidence" value="ECO:0007669"/>
    <property type="project" value="InterPro"/>
</dbReference>
<evidence type="ECO:0000313" key="2">
    <source>
        <dbReference type="Proteomes" id="UP000318103"/>
    </source>
</evidence>
<dbReference type="EMBL" id="VFNX01000001">
    <property type="protein sequence ID" value="TQK98357.1"/>
    <property type="molecule type" value="Genomic_DNA"/>
</dbReference>
<keyword evidence="2" id="KW-1185">Reference proteome</keyword>
<dbReference type="AlphaFoldDB" id="A0A542UGZ5"/>
<dbReference type="InterPro" id="IPR012348">
    <property type="entry name" value="RNR-like"/>
</dbReference>
<dbReference type="Proteomes" id="UP000318103">
    <property type="component" value="Unassembled WGS sequence"/>
</dbReference>
<accession>A0A542UGZ5</accession>
<proteinExistence type="predicted"/>
<gene>
    <name evidence="1" type="ORF">FB563_3379</name>
</gene>
<dbReference type="InterPro" id="IPR009078">
    <property type="entry name" value="Ferritin-like_SF"/>
</dbReference>
<name>A0A542UGZ5_9ACTN</name>
<comment type="caution">
    <text evidence="1">The sequence shown here is derived from an EMBL/GenBank/DDBJ whole genome shotgun (WGS) entry which is preliminary data.</text>
</comment>
<protein>
    <submittedName>
        <fullName evidence="1">1,2-phenylacetyl-CoA epoxidase catalytic subunit</fullName>
    </submittedName>
</protein>
<sequence length="347" mass="38612">MTGPPAPDRPELPASERKEALMTTEIPADIPQETAWDTAPGLLDGAKELTLTPERCNVAYWLRGVAQGTLAGRTETGHSAEAATPAHMREPGPLREALIHELGLRAVSEERATRILGHYVTNASGVPEMEFFATQLLDEARHARVFRQHLVELGVPQGELLAYIADLAADYRARVLDPLERWAVPIVSDPRDFIGAVAIFTIVVEGVLAPAAELSERKWDLLDPAAGEIAHGAAIDEIRHLTVGSTIIRDALLENPGYRPRLEQIIQEGLQLWNEVPDKEIVLPREHLFQKGMQDHTELLKDYEVWPGRRLLDTEPEERYAMAEQWTDEMAEVRMAYMGLGGAPQER</sequence>
<evidence type="ECO:0000313" key="1">
    <source>
        <dbReference type="EMBL" id="TQK98357.1"/>
    </source>
</evidence>
<organism evidence="1 2">
    <name type="scientific">Streptomyces puniciscabiei</name>
    <dbReference type="NCBI Taxonomy" id="164348"/>
    <lineage>
        <taxon>Bacteria</taxon>
        <taxon>Bacillati</taxon>
        <taxon>Actinomycetota</taxon>
        <taxon>Actinomycetes</taxon>
        <taxon>Kitasatosporales</taxon>
        <taxon>Streptomycetaceae</taxon>
        <taxon>Streptomyces</taxon>
    </lineage>
</organism>
<dbReference type="SUPFAM" id="SSF47240">
    <property type="entry name" value="Ferritin-like"/>
    <property type="match status" value="1"/>
</dbReference>